<dbReference type="Gene3D" id="1.50.40.10">
    <property type="entry name" value="Mitochondrial carrier domain"/>
    <property type="match status" value="1"/>
</dbReference>
<evidence type="ECO:0000256" key="6">
    <source>
        <dbReference type="ARBA" id="ARBA00022792"/>
    </source>
</evidence>
<dbReference type="Proteomes" id="UP000036987">
    <property type="component" value="Unassembled WGS sequence"/>
</dbReference>
<dbReference type="AlphaFoldDB" id="A0A0K9PZC5"/>
<sequence>MGADNDLCNAAKEYVSGFTAGLATVITGHPFDTVKVNLQAHNTKGEVKKYKSAWHCATRILANEGINGLYKGALSSFIGVTFESSIAFGVYSQMKQLLQTGETQSGSPQLQVIIPSAAFGGTLISFILCPSELVKCRMQVPGTDHPTGPLDCALKTIKDEGIKGIFRGGFTTFLRESIGNAVFFSTYEYTRHYMHRKLNSTSPSISHHKKQLIDVGVGIFSGGFAGIAFWSIVLPLDVAKTIIQTSPSKILISRNPFYSLSMIYKRVGLRGCYAGLGPTLLRAFPTNAAAVVAWEFSAKLLGLRHIEQVDDDQKN</sequence>
<evidence type="ECO:0000256" key="10">
    <source>
        <dbReference type="PROSITE-ProRule" id="PRU00282"/>
    </source>
</evidence>
<keyword evidence="8" id="KW-0496">Mitochondrion</keyword>
<name>A0A0K9PZC5_ZOSMR</name>
<dbReference type="InterPro" id="IPR023395">
    <property type="entry name" value="MCP_dom_sf"/>
</dbReference>
<keyword evidence="9 10" id="KW-0472">Membrane</keyword>
<feature type="repeat" description="Solcar" evidence="10">
    <location>
        <begin position="213"/>
        <end position="300"/>
    </location>
</feature>
<evidence type="ECO:0000313" key="14">
    <source>
        <dbReference type="Proteomes" id="UP000036987"/>
    </source>
</evidence>
<keyword evidence="3 11" id="KW-0813">Transport</keyword>
<evidence type="ECO:0000256" key="12">
    <source>
        <dbReference type="SAM" id="Phobius"/>
    </source>
</evidence>
<comment type="subcellular location">
    <subcellularLocation>
        <location evidence="1">Mitochondrion inner membrane</location>
        <topology evidence="1">Multi-pass membrane protein</topology>
    </subcellularLocation>
</comment>
<organism evidence="13 14">
    <name type="scientific">Zostera marina</name>
    <name type="common">Eelgrass</name>
    <dbReference type="NCBI Taxonomy" id="29655"/>
    <lineage>
        <taxon>Eukaryota</taxon>
        <taxon>Viridiplantae</taxon>
        <taxon>Streptophyta</taxon>
        <taxon>Embryophyta</taxon>
        <taxon>Tracheophyta</taxon>
        <taxon>Spermatophyta</taxon>
        <taxon>Magnoliopsida</taxon>
        <taxon>Liliopsida</taxon>
        <taxon>Zosteraceae</taxon>
        <taxon>Zostera</taxon>
    </lineage>
</organism>
<comment type="caution">
    <text evidence="13">The sequence shown here is derived from an EMBL/GenBank/DDBJ whole genome shotgun (WGS) entry which is preliminary data.</text>
</comment>
<keyword evidence="6" id="KW-0999">Mitochondrion inner membrane</keyword>
<keyword evidence="7 12" id="KW-1133">Transmembrane helix</keyword>
<feature type="transmembrane region" description="Helical" evidence="12">
    <location>
        <begin position="69"/>
        <end position="90"/>
    </location>
</feature>
<dbReference type="EMBL" id="LFYR01000337">
    <property type="protein sequence ID" value="KMZ74418.1"/>
    <property type="molecule type" value="Genomic_DNA"/>
</dbReference>
<feature type="repeat" description="Solcar" evidence="10">
    <location>
        <begin position="108"/>
        <end position="193"/>
    </location>
</feature>
<dbReference type="OMA" id="PIDCFRQ"/>
<feature type="repeat" description="Solcar" evidence="10">
    <location>
        <begin position="8"/>
        <end position="97"/>
    </location>
</feature>
<keyword evidence="5" id="KW-0677">Repeat</keyword>
<feature type="transmembrane region" description="Helical" evidence="12">
    <location>
        <begin position="212"/>
        <end position="233"/>
    </location>
</feature>
<evidence type="ECO:0000256" key="3">
    <source>
        <dbReference type="ARBA" id="ARBA00022448"/>
    </source>
</evidence>
<evidence type="ECO:0000256" key="9">
    <source>
        <dbReference type="ARBA" id="ARBA00023136"/>
    </source>
</evidence>
<accession>A0A0K9PZC5</accession>
<evidence type="ECO:0000256" key="4">
    <source>
        <dbReference type="ARBA" id="ARBA00022692"/>
    </source>
</evidence>
<dbReference type="InterPro" id="IPR018108">
    <property type="entry name" value="MCP_transmembrane"/>
</dbReference>
<proteinExistence type="inferred from homology"/>
<dbReference type="Pfam" id="PF00153">
    <property type="entry name" value="Mito_carr"/>
    <property type="match status" value="3"/>
</dbReference>
<evidence type="ECO:0000256" key="11">
    <source>
        <dbReference type="RuleBase" id="RU000488"/>
    </source>
</evidence>
<feature type="transmembrane region" description="Helical" evidence="12">
    <location>
        <begin position="110"/>
        <end position="129"/>
    </location>
</feature>
<dbReference type="OrthoDB" id="14252at2759"/>
<keyword evidence="4 10" id="KW-0812">Transmembrane</keyword>
<evidence type="ECO:0000256" key="2">
    <source>
        <dbReference type="ARBA" id="ARBA00006375"/>
    </source>
</evidence>
<keyword evidence="14" id="KW-1185">Reference proteome</keyword>
<evidence type="ECO:0000256" key="1">
    <source>
        <dbReference type="ARBA" id="ARBA00004448"/>
    </source>
</evidence>
<dbReference type="PROSITE" id="PS50920">
    <property type="entry name" value="SOLCAR"/>
    <property type="match status" value="3"/>
</dbReference>
<evidence type="ECO:0000256" key="8">
    <source>
        <dbReference type="ARBA" id="ARBA00023128"/>
    </source>
</evidence>
<protein>
    <submittedName>
        <fullName evidence="13">Mitochondrial carrier protein, expressed</fullName>
    </submittedName>
</protein>
<dbReference type="PANTHER" id="PTHR45624:SF15">
    <property type="entry name" value="MITOCHONDRIAL ARGININE TRANSPORTER BAC1"/>
    <property type="match status" value="1"/>
</dbReference>
<dbReference type="GO" id="GO:0005743">
    <property type="term" value="C:mitochondrial inner membrane"/>
    <property type="evidence" value="ECO:0007669"/>
    <property type="project" value="UniProtKB-SubCell"/>
</dbReference>
<dbReference type="GO" id="GO:1990575">
    <property type="term" value="P:mitochondrial L-ornithine transmembrane transport"/>
    <property type="evidence" value="ECO:0000318"/>
    <property type="project" value="GO_Central"/>
</dbReference>
<evidence type="ECO:0000256" key="7">
    <source>
        <dbReference type="ARBA" id="ARBA00022989"/>
    </source>
</evidence>
<gene>
    <name evidence="13" type="ORF">ZOSMA_129G00100</name>
</gene>
<evidence type="ECO:0000313" key="13">
    <source>
        <dbReference type="EMBL" id="KMZ74418.1"/>
    </source>
</evidence>
<reference evidence="14" key="1">
    <citation type="journal article" date="2016" name="Nature">
        <title>The genome of the seagrass Zostera marina reveals angiosperm adaptation to the sea.</title>
        <authorList>
            <person name="Olsen J.L."/>
            <person name="Rouze P."/>
            <person name="Verhelst B."/>
            <person name="Lin Y.-C."/>
            <person name="Bayer T."/>
            <person name="Collen J."/>
            <person name="Dattolo E."/>
            <person name="De Paoli E."/>
            <person name="Dittami S."/>
            <person name="Maumus F."/>
            <person name="Michel G."/>
            <person name="Kersting A."/>
            <person name="Lauritano C."/>
            <person name="Lohaus R."/>
            <person name="Toepel M."/>
            <person name="Tonon T."/>
            <person name="Vanneste K."/>
            <person name="Amirebrahimi M."/>
            <person name="Brakel J."/>
            <person name="Bostroem C."/>
            <person name="Chovatia M."/>
            <person name="Grimwood J."/>
            <person name="Jenkins J.W."/>
            <person name="Jueterbock A."/>
            <person name="Mraz A."/>
            <person name="Stam W.T."/>
            <person name="Tice H."/>
            <person name="Bornberg-Bauer E."/>
            <person name="Green P.J."/>
            <person name="Pearson G.A."/>
            <person name="Procaccini G."/>
            <person name="Duarte C.M."/>
            <person name="Schmutz J."/>
            <person name="Reusch T.B.H."/>
            <person name="Van de Peer Y."/>
        </authorList>
    </citation>
    <scope>NUCLEOTIDE SEQUENCE [LARGE SCALE GENOMIC DNA]</scope>
    <source>
        <strain evidence="14">cv. Finnish</strain>
    </source>
</reference>
<evidence type="ECO:0000256" key="5">
    <source>
        <dbReference type="ARBA" id="ARBA00022737"/>
    </source>
</evidence>
<comment type="similarity">
    <text evidence="2 11">Belongs to the mitochondrial carrier (TC 2.A.29) family.</text>
</comment>
<dbReference type="FunFam" id="1.50.40.10:FF:000086">
    <property type="entry name" value="Mitochondrial carrier protein"/>
    <property type="match status" value="1"/>
</dbReference>
<dbReference type="STRING" id="29655.A0A0K9PZC5"/>
<dbReference type="SUPFAM" id="SSF103506">
    <property type="entry name" value="Mitochondrial carrier"/>
    <property type="match status" value="1"/>
</dbReference>
<dbReference type="GO" id="GO:0000064">
    <property type="term" value="F:L-ornithine transmembrane transporter activity"/>
    <property type="evidence" value="ECO:0000318"/>
    <property type="project" value="GO_Central"/>
</dbReference>
<dbReference type="InterPro" id="IPR050567">
    <property type="entry name" value="Mitochondrial_Carrier"/>
</dbReference>
<dbReference type="PANTHER" id="PTHR45624">
    <property type="entry name" value="MITOCHONDRIAL BASIC AMINO ACIDS TRANSPORTER-RELATED"/>
    <property type="match status" value="1"/>
</dbReference>